<feature type="transmembrane region" description="Helical" evidence="7">
    <location>
        <begin position="438"/>
        <end position="456"/>
    </location>
</feature>
<protein>
    <recommendedName>
        <fullName evidence="8">Major facilitator superfamily (MFS) profile domain-containing protein</fullName>
    </recommendedName>
</protein>
<keyword evidence="2" id="KW-0813">Transport</keyword>
<gene>
    <name evidence="9" type="ORF">D9758_008591</name>
</gene>
<reference evidence="9 10" key="1">
    <citation type="journal article" date="2020" name="ISME J.">
        <title>Uncovering the hidden diversity of litter-decomposition mechanisms in mushroom-forming fungi.</title>
        <authorList>
            <person name="Floudas D."/>
            <person name="Bentzer J."/>
            <person name="Ahren D."/>
            <person name="Johansson T."/>
            <person name="Persson P."/>
            <person name="Tunlid A."/>
        </authorList>
    </citation>
    <scope>NUCLEOTIDE SEQUENCE [LARGE SCALE GENOMIC DNA]</scope>
    <source>
        <strain evidence="9 10">CBS 291.85</strain>
    </source>
</reference>
<evidence type="ECO:0000256" key="1">
    <source>
        <dbReference type="ARBA" id="ARBA00004141"/>
    </source>
</evidence>
<evidence type="ECO:0000256" key="4">
    <source>
        <dbReference type="ARBA" id="ARBA00022989"/>
    </source>
</evidence>
<comment type="caution">
    <text evidence="9">The sequence shown here is derived from an EMBL/GenBank/DDBJ whole genome shotgun (WGS) entry which is preliminary data.</text>
</comment>
<feature type="region of interest" description="Disordered" evidence="6">
    <location>
        <begin position="555"/>
        <end position="586"/>
    </location>
</feature>
<feature type="compositionally biased region" description="Polar residues" evidence="6">
    <location>
        <begin position="67"/>
        <end position="76"/>
    </location>
</feature>
<feature type="transmembrane region" description="Helical" evidence="7">
    <location>
        <begin position="463"/>
        <end position="482"/>
    </location>
</feature>
<dbReference type="Pfam" id="PF07690">
    <property type="entry name" value="MFS_1"/>
    <property type="match status" value="1"/>
</dbReference>
<keyword evidence="3 7" id="KW-0812">Transmembrane</keyword>
<dbReference type="SUPFAM" id="SSF103473">
    <property type="entry name" value="MFS general substrate transporter"/>
    <property type="match status" value="1"/>
</dbReference>
<feature type="transmembrane region" description="Helical" evidence="7">
    <location>
        <begin position="590"/>
        <end position="610"/>
    </location>
</feature>
<dbReference type="GO" id="GO:0016020">
    <property type="term" value="C:membrane"/>
    <property type="evidence" value="ECO:0007669"/>
    <property type="project" value="UniProtKB-SubCell"/>
</dbReference>
<evidence type="ECO:0000256" key="5">
    <source>
        <dbReference type="ARBA" id="ARBA00023136"/>
    </source>
</evidence>
<feature type="transmembrane region" description="Helical" evidence="7">
    <location>
        <begin position="123"/>
        <end position="144"/>
    </location>
</feature>
<feature type="compositionally biased region" description="Pro residues" evidence="6">
    <location>
        <begin position="563"/>
        <end position="584"/>
    </location>
</feature>
<dbReference type="Gene3D" id="1.20.1250.20">
    <property type="entry name" value="MFS general substrate transporter like domains"/>
    <property type="match status" value="2"/>
</dbReference>
<feature type="domain" description="Major facilitator superfamily (MFS) profile" evidence="8">
    <location>
        <begin position="89"/>
        <end position="620"/>
    </location>
</feature>
<dbReference type="PANTHER" id="PTHR42718:SF9">
    <property type="entry name" value="MAJOR FACILITATOR SUPERFAMILY MULTIDRUG TRANSPORTER MFSC"/>
    <property type="match status" value="1"/>
</dbReference>
<feature type="region of interest" description="Disordered" evidence="6">
    <location>
        <begin position="46"/>
        <end position="76"/>
    </location>
</feature>
<dbReference type="InterPro" id="IPR036259">
    <property type="entry name" value="MFS_trans_sf"/>
</dbReference>
<feature type="transmembrane region" description="Helical" evidence="7">
    <location>
        <begin position="488"/>
        <end position="507"/>
    </location>
</feature>
<evidence type="ECO:0000256" key="3">
    <source>
        <dbReference type="ARBA" id="ARBA00022692"/>
    </source>
</evidence>
<evidence type="ECO:0000256" key="6">
    <source>
        <dbReference type="SAM" id="MobiDB-lite"/>
    </source>
</evidence>
<keyword evidence="4 7" id="KW-1133">Transmembrane helix</keyword>
<feature type="transmembrane region" description="Helical" evidence="7">
    <location>
        <begin position="83"/>
        <end position="103"/>
    </location>
</feature>
<dbReference type="AlphaFoldDB" id="A0A8H5LIU8"/>
<dbReference type="EMBL" id="JAACJM010000048">
    <property type="protein sequence ID" value="KAF5358792.1"/>
    <property type="molecule type" value="Genomic_DNA"/>
</dbReference>
<evidence type="ECO:0000256" key="7">
    <source>
        <dbReference type="SAM" id="Phobius"/>
    </source>
</evidence>
<proteinExistence type="predicted"/>
<feature type="transmembrane region" description="Helical" evidence="7">
    <location>
        <begin position="249"/>
        <end position="268"/>
    </location>
</feature>
<comment type="subcellular location">
    <subcellularLocation>
        <location evidence="1">Membrane</location>
        <topology evidence="1">Multi-pass membrane protein</topology>
    </subcellularLocation>
</comment>
<name>A0A8H5LIU8_9AGAR</name>
<dbReference type="Proteomes" id="UP000559256">
    <property type="component" value="Unassembled WGS sequence"/>
</dbReference>
<feature type="transmembrane region" description="Helical" evidence="7">
    <location>
        <begin position="156"/>
        <end position="175"/>
    </location>
</feature>
<feature type="transmembrane region" description="Helical" evidence="7">
    <location>
        <begin position="214"/>
        <end position="237"/>
    </location>
</feature>
<feature type="transmembrane region" description="Helical" evidence="7">
    <location>
        <begin position="398"/>
        <end position="418"/>
    </location>
</feature>
<sequence>MTCQSVGWFLSLSEHSHCAFHIDSGRCHWRNGLLSVLSSSIFAPTGSMARSQSPSPAMKKAGEAENPHSSISPDTETMSKRSLFSSVCIVGTCTLAMIANISNNTTVSIALPTIQRELHIPPVQLQWIVSAYPLSSGCLLLLFGRLADLYGRKKSFLLGSIWLIAFTLGCAFAKDSLTLDILRAVQGIGAAATIPSSIGTLAHSFPPSTKAQAIAFSTFAAGAPLGGALGFAFGGLLTELTEKTWRSPFYLSSALTFISLIGAIFSFDADKPSTEHDRRVDWIGAFLITVGLVLIVFVLGQVEVAPRQWSTSYIIVLLIFGVLFTILFLLWQYHLEHLHDILAPSHSHSGSESCSTPTSFTWPLEQNLPSWSRRLQTWLPSPPPLMKLSLWTRGHGRVAAVMAIAFLNWCCFMGFNYWVGLYYQDFLRLSPLQTVARLAPMFITGILCNVIVAAFINRIPMVVLVVMGTTLTSTAALLFALINPNAVYWAFGFPAAIIAVFGADFVFAPGTMYVSSVSQAHEQSVAGAVFQTVTQVGTSLGVAVSTVVFDHVSRNHQGNVPHQPGPGPGPGHPPGPPPPPPPPGLSSYHAAQWSNFAFGVLATIVGLVFLRGIRALGRPKASTAPSMRQLEADPEEKAGVA</sequence>
<feature type="region of interest" description="Disordered" evidence="6">
    <location>
        <begin position="620"/>
        <end position="641"/>
    </location>
</feature>
<accession>A0A8H5LIU8</accession>
<organism evidence="9 10">
    <name type="scientific">Tetrapyrgos nigripes</name>
    <dbReference type="NCBI Taxonomy" id="182062"/>
    <lineage>
        <taxon>Eukaryota</taxon>
        <taxon>Fungi</taxon>
        <taxon>Dikarya</taxon>
        <taxon>Basidiomycota</taxon>
        <taxon>Agaricomycotina</taxon>
        <taxon>Agaricomycetes</taxon>
        <taxon>Agaricomycetidae</taxon>
        <taxon>Agaricales</taxon>
        <taxon>Marasmiineae</taxon>
        <taxon>Marasmiaceae</taxon>
        <taxon>Tetrapyrgos</taxon>
    </lineage>
</organism>
<dbReference type="InterPro" id="IPR020846">
    <property type="entry name" value="MFS_dom"/>
</dbReference>
<evidence type="ECO:0000313" key="9">
    <source>
        <dbReference type="EMBL" id="KAF5358792.1"/>
    </source>
</evidence>
<dbReference type="GO" id="GO:0022857">
    <property type="term" value="F:transmembrane transporter activity"/>
    <property type="evidence" value="ECO:0007669"/>
    <property type="project" value="InterPro"/>
</dbReference>
<keyword evidence="10" id="KW-1185">Reference proteome</keyword>
<dbReference type="InterPro" id="IPR011701">
    <property type="entry name" value="MFS"/>
</dbReference>
<feature type="transmembrane region" description="Helical" evidence="7">
    <location>
        <begin position="312"/>
        <end position="331"/>
    </location>
</feature>
<keyword evidence="5 7" id="KW-0472">Membrane</keyword>
<feature type="transmembrane region" description="Helical" evidence="7">
    <location>
        <begin position="280"/>
        <end position="300"/>
    </location>
</feature>
<evidence type="ECO:0000313" key="10">
    <source>
        <dbReference type="Proteomes" id="UP000559256"/>
    </source>
</evidence>
<evidence type="ECO:0000259" key="8">
    <source>
        <dbReference type="PROSITE" id="PS50850"/>
    </source>
</evidence>
<feature type="compositionally biased region" description="Polar residues" evidence="6">
    <location>
        <begin position="46"/>
        <end position="55"/>
    </location>
</feature>
<evidence type="ECO:0000256" key="2">
    <source>
        <dbReference type="ARBA" id="ARBA00022448"/>
    </source>
</evidence>
<dbReference type="OrthoDB" id="5086884at2759"/>
<dbReference type="PANTHER" id="PTHR42718">
    <property type="entry name" value="MAJOR FACILITATOR SUPERFAMILY MULTIDRUG TRANSPORTER MFSC"/>
    <property type="match status" value="1"/>
</dbReference>
<dbReference type="PROSITE" id="PS50850">
    <property type="entry name" value="MFS"/>
    <property type="match status" value="1"/>
</dbReference>